<evidence type="ECO:0000313" key="1">
    <source>
        <dbReference type="EMBL" id="PSK88025.1"/>
    </source>
</evidence>
<keyword evidence="2" id="KW-1185">Reference proteome</keyword>
<organism evidence="1 2">
    <name type="scientific">Taibaiella chishuiensis</name>
    <dbReference type="NCBI Taxonomy" id="1434707"/>
    <lineage>
        <taxon>Bacteria</taxon>
        <taxon>Pseudomonadati</taxon>
        <taxon>Bacteroidota</taxon>
        <taxon>Chitinophagia</taxon>
        <taxon>Chitinophagales</taxon>
        <taxon>Chitinophagaceae</taxon>
        <taxon>Taibaiella</taxon>
    </lineage>
</organism>
<dbReference type="Proteomes" id="UP000240572">
    <property type="component" value="Unassembled WGS sequence"/>
</dbReference>
<name>A0A2P8CSS3_9BACT</name>
<evidence type="ECO:0000313" key="2">
    <source>
        <dbReference type="Proteomes" id="UP000240572"/>
    </source>
</evidence>
<dbReference type="EMBL" id="PYGD01000016">
    <property type="protein sequence ID" value="PSK88025.1"/>
    <property type="molecule type" value="Genomic_DNA"/>
</dbReference>
<accession>A0A2P8CSS3</accession>
<dbReference type="OrthoDB" id="650691at2"/>
<dbReference type="AlphaFoldDB" id="A0A2P8CSS3"/>
<dbReference type="RefSeq" id="WP_106525396.1">
    <property type="nucleotide sequence ID" value="NZ_PYGD01000016.1"/>
</dbReference>
<comment type="caution">
    <text evidence="1">The sequence shown here is derived from an EMBL/GenBank/DDBJ whole genome shotgun (WGS) entry which is preliminary data.</text>
</comment>
<reference evidence="1 2" key="1">
    <citation type="submission" date="2018-03" db="EMBL/GenBank/DDBJ databases">
        <title>Genomic Encyclopedia of Type Strains, Phase III (KMG-III): the genomes of soil and plant-associated and newly described type strains.</title>
        <authorList>
            <person name="Whitman W."/>
        </authorList>
    </citation>
    <scope>NUCLEOTIDE SEQUENCE [LARGE SCALE GENOMIC DNA]</scope>
    <source>
        <strain evidence="1 2">CGMCC 1.12700</strain>
    </source>
</reference>
<protein>
    <submittedName>
        <fullName evidence="1">Uncharacterized protein</fullName>
    </submittedName>
</protein>
<dbReference type="Gene3D" id="2.50.20.10">
    <property type="entry name" value="Lipoprotein localisation LolA/LolB/LppX"/>
    <property type="match status" value="1"/>
</dbReference>
<proteinExistence type="predicted"/>
<sequence>MKLPRFPLIHYLKPFITGLVLLSGSTLFAQRKDTTVFVEPVMIDEVVIHASENGLDLKEFIQRIKSDTTFYKAFRTMHLVTYNAENDIKVYEKKGNTVKASLKSETKQIYRDGCRTMNVLEEKTTGDFYNKKHEYNYYTAELYASLFFTKGKVCGEDNIVQGRLGQGEKGKGSIEKNKAKLKQLMFNPGSKVSGIPFMGDKSALFEPQVARMYDFRLAAEDKNGIPCYVFEATPKPEYKKDIVYNQFKTWFRVSDYSIVARDYALSYNTAVYDFDVIIHVDLRQVGNQLLPYYISYRGNWYAFSKGREKVSFTARFDY</sequence>
<gene>
    <name evidence="1" type="ORF">B0I18_11656</name>
</gene>